<gene>
    <name evidence="3" type="ORF">PPERSA_10526</name>
</gene>
<dbReference type="EMBL" id="LDAU01000028">
    <property type="protein sequence ID" value="KRX10427.1"/>
    <property type="molecule type" value="Genomic_DNA"/>
</dbReference>
<organism evidence="3 4">
    <name type="scientific">Pseudocohnilembus persalinus</name>
    <name type="common">Ciliate</name>
    <dbReference type="NCBI Taxonomy" id="266149"/>
    <lineage>
        <taxon>Eukaryota</taxon>
        <taxon>Sar</taxon>
        <taxon>Alveolata</taxon>
        <taxon>Ciliophora</taxon>
        <taxon>Intramacronucleata</taxon>
        <taxon>Oligohymenophorea</taxon>
        <taxon>Scuticociliatia</taxon>
        <taxon>Philasterida</taxon>
        <taxon>Pseudocohnilembidae</taxon>
        <taxon>Pseudocohnilembus</taxon>
    </lineage>
</organism>
<reference evidence="3 4" key="1">
    <citation type="journal article" date="2015" name="Sci. Rep.">
        <title>Genome of the facultative scuticociliatosis pathogen Pseudocohnilembus persalinus provides insight into its virulence through horizontal gene transfer.</title>
        <authorList>
            <person name="Xiong J."/>
            <person name="Wang G."/>
            <person name="Cheng J."/>
            <person name="Tian M."/>
            <person name="Pan X."/>
            <person name="Warren A."/>
            <person name="Jiang C."/>
            <person name="Yuan D."/>
            <person name="Miao W."/>
        </authorList>
    </citation>
    <scope>NUCLEOTIDE SEQUENCE [LARGE SCALE GENOMIC DNA]</scope>
    <source>
        <strain evidence="3">36N120E</strain>
    </source>
</reference>
<sequence>MNMQNQKLNQPQPPLQPYYLYKQKILKQYPDLGEQKIMLMWQNIDEYEREKYHQEFQILQKQWQNDYNNWEEKYKIEYQSQKVKNEVRNYYNDNESKIEQQNE</sequence>
<feature type="domain" description="HMG box" evidence="2">
    <location>
        <begin position="11"/>
        <end position="71"/>
    </location>
</feature>
<keyword evidence="1" id="KW-0238">DNA-binding</keyword>
<evidence type="ECO:0000256" key="1">
    <source>
        <dbReference type="PROSITE-ProRule" id="PRU00267"/>
    </source>
</evidence>
<dbReference type="PROSITE" id="PS50118">
    <property type="entry name" value="HMG_BOX_2"/>
    <property type="match status" value="1"/>
</dbReference>
<evidence type="ECO:0000313" key="4">
    <source>
        <dbReference type="Proteomes" id="UP000054937"/>
    </source>
</evidence>
<accession>A0A0V0R7H8</accession>
<dbReference type="InParanoid" id="A0A0V0R7H8"/>
<dbReference type="AlphaFoldDB" id="A0A0V0R7H8"/>
<keyword evidence="1" id="KW-0539">Nucleus</keyword>
<feature type="DNA-binding region" description="HMG box" evidence="1">
    <location>
        <begin position="11"/>
        <end position="71"/>
    </location>
</feature>
<comment type="caution">
    <text evidence="3">The sequence shown here is derived from an EMBL/GenBank/DDBJ whole genome shotgun (WGS) entry which is preliminary data.</text>
</comment>
<evidence type="ECO:0000259" key="2">
    <source>
        <dbReference type="PROSITE" id="PS50118"/>
    </source>
</evidence>
<dbReference type="InterPro" id="IPR036910">
    <property type="entry name" value="HMG_box_dom_sf"/>
</dbReference>
<dbReference type="GO" id="GO:0003677">
    <property type="term" value="F:DNA binding"/>
    <property type="evidence" value="ECO:0007669"/>
    <property type="project" value="UniProtKB-UniRule"/>
</dbReference>
<dbReference type="SUPFAM" id="SSF47095">
    <property type="entry name" value="HMG-box"/>
    <property type="match status" value="1"/>
</dbReference>
<protein>
    <submittedName>
        <fullName evidence="3">High mobility group box domain</fullName>
    </submittedName>
</protein>
<proteinExistence type="predicted"/>
<name>A0A0V0R7H8_PSEPJ</name>
<dbReference type="GO" id="GO:0005634">
    <property type="term" value="C:nucleus"/>
    <property type="evidence" value="ECO:0007669"/>
    <property type="project" value="UniProtKB-UniRule"/>
</dbReference>
<keyword evidence="4" id="KW-1185">Reference proteome</keyword>
<dbReference type="Proteomes" id="UP000054937">
    <property type="component" value="Unassembled WGS sequence"/>
</dbReference>
<dbReference type="InterPro" id="IPR009071">
    <property type="entry name" value="HMG_box_dom"/>
</dbReference>
<evidence type="ECO:0000313" key="3">
    <source>
        <dbReference type="EMBL" id="KRX10427.1"/>
    </source>
</evidence>
<dbReference type="Gene3D" id="1.10.30.10">
    <property type="entry name" value="High mobility group box domain"/>
    <property type="match status" value="1"/>
</dbReference>